<protein>
    <submittedName>
        <fullName evidence="1">Uncharacterized protein</fullName>
    </submittedName>
</protein>
<comment type="caution">
    <text evidence="1">The sequence shown here is derived from an EMBL/GenBank/DDBJ whole genome shotgun (WGS) entry which is preliminary data.</text>
</comment>
<dbReference type="EMBL" id="SRPW01002013">
    <property type="protein sequence ID" value="KAG5996849.1"/>
    <property type="molecule type" value="Genomic_DNA"/>
</dbReference>
<reference evidence="1" key="1">
    <citation type="journal article" date="2020" name="bioRxiv">
        <title>Whole genome comparisons of ergot fungi reveals the divergence and evolution of species within the genus Claviceps are the result of varying mechanisms driving genome evolution and host range expansion.</title>
        <authorList>
            <person name="Wyka S.A."/>
            <person name="Mondo S.J."/>
            <person name="Liu M."/>
            <person name="Dettman J."/>
            <person name="Nalam V."/>
            <person name="Broders K.D."/>
        </authorList>
    </citation>
    <scope>NUCLEOTIDE SEQUENCE</scope>
    <source>
        <strain evidence="1">CCC 602</strain>
    </source>
</reference>
<proteinExistence type="predicted"/>
<evidence type="ECO:0000313" key="2">
    <source>
        <dbReference type="Proteomes" id="UP000748025"/>
    </source>
</evidence>
<organism evidence="1 2">
    <name type="scientific">Claviceps pusilla</name>
    <dbReference type="NCBI Taxonomy" id="123648"/>
    <lineage>
        <taxon>Eukaryota</taxon>
        <taxon>Fungi</taxon>
        <taxon>Dikarya</taxon>
        <taxon>Ascomycota</taxon>
        <taxon>Pezizomycotina</taxon>
        <taxon>Sordariomycetes</taxon>
        <taxon>Hypocreomycetidae</taxon>
        <taxon>Hypocreales</taxon>
        <taxon>Clavicipitaceae</taxon>
        <taxon>Claviceps</taxon>
    </lineage>
</organism>
<sequence>MVRLMDRRSPPTAHSLGSSALAGSLSKLWPLPRTVHGWIRLVAGRCGWMRMDVDAQGASLLWVLIHPLAFAGLQRDIHMLAPPPGARVEARLPQDLD</sequence>
<dbReference type="Proteomes" id="UP000748025">
    <property type="component" value="Unassembled WGS sequence"/>
</dbReference>
<accession>A0A9P7SV16</accession>
<evidence type="ECO:0000313" key="1">
    <source>
        <dbReference type="EMBL" id="KAG5996849.1"/>
    </source>
</evidence>
<keyword evidence="2" id="KW-1185">Reference proteome</keyword>
<dbReference type="AlphaFoldDB" id="A0A9P7SV16"/>
<gene>
    <name evidence="1" type="ORF">E4U43_002792</name>
</gene>
<name>A0A9P7SV16_9HYPO</name>